<feature type="region of interest" description="Disordered" evidence="1">
    <location>
        <begin position="1"/>
        <end position="25"/>
    </location>
</feature>
<dbReference type="EMBL" id="CP157947">
    <property type="protein sequence ID" value="XBS70059.1"/>
    <property type="molecule type" value="Genomic_DNA"/>
</dbReference>
<evidence type="ECO:0000256" key="1">
    <source>
        <dbReference type="SAM" id="MobiDB-lite"/>
    </source>
</evidence>
<organism evidence="3">
    <name type="scientific">Acerihabitans sp. KWT182</name>
    <dbReference type="NCBI Taxonomy" id="3157919"/>
    <lineage>
        <taxon>Bacteria</taxon>
        <taxon>Pseudomonadati</taxon>
        <taxon>Pseudomonadota</taxon>
        <taxon>Gammaproteobacteria</taxon>
        <taxon>Enterobacterales</taxon>
        <taxon>Pectobacteriaceae</taxon>
        <taxon>Acerihabitans</taxon>
    </lineage>
</organism>
<evidence type="ECO:0000256" key="2">
    <source>
        <dbReference type="SAM" id="Phobius"/>
    </source>
</evidence>
<feature type="transmembrane region" description="Helical" evidence="2">
    <location>
        <begin position="122"/>
        <end position="144"/>
    </location>
</feature>
<evidence type="ECO:0000313" key="3">
    <source>
        <dbReference type="EMBL" id="XBS70059.1"/>
    </source>
</evidence>
<accession>A0AAU7QA91</accession>
<protein>
    <submittedName>
        <fullName evidence="3">Uncharacterized protein</fullName>
    </submittedName>
</protein>
<name>A0AAU7QA91_9GAMM</name>
<proteinExistence type="predicted"/>
<feature type="transmembrane region" description="Helical" evidence="2">
    <location>
        <begin position="77"/>
        <end position="102"/>
    </location>
</feature>
<keyword evidence="2" id="KW-0472">Membrane</keyword>
<keyword evidence="2" id="KW-1133">Transmembrane helix</keyword>
<sequence>MDMASVPTSQLNNTETPNTLPKNNPSTRFSSALNCARNSVVKYIIPTILYPAAVLAAGSITYWVAASSADRFASPDARVASLMLCSTIGAATGAVTGCVTGFCIRGHFDSRDGDSTGAIEPAIAGAFAGIATGLVGGAVMGAVVSRVWI</sequence>
<feature type="transmembrane region" description="Helical" evidence="2">
    <location>
        <begin position="43"/>
        <end position="65"/>
    </location>
</feature>
<keyword evidence="2" id="KW-0812">Transmembrane</keyword>
<dbReference type="AlphaFoldDB" id="A0AAU7QA91"/>
<reference evidence="3" key="1">
    <citation type="submission" date="2024-06" db="EMBL/GenBank/DDBJ databases">
        <authorList>
            <person name="Coelho C."/>
            <person name="Bento M."/>
            <person name="Garcia E."/>
            <person name="Camelo A."/>
            <person name="Brandao I."/>
            <person name="Espirito Santo C."/>
            <person name="Trovao J."/>
            <person name="Verissimo A."/>
            <person name="Costa J."/>
            <person name="Tiago I."/>
        </authorList>
    </citation>
    <scope>NUCLEOTIDE SEQUENCE</scope>
    <source>
        <strain evidence="3">KWT182</strain>
    </source>
</reference>
<gene>
    <name evidence="3" type="ORF">ABK905_01735</name>
</gene>